<dbReference type="AlphaFoldDB" id="A0ABD1XWS5"/>
<protein>
    <submittedName>
        <fullName evidence="2">Uncharacterized protein</fullName>
    </submittedName>
</protein>
<comment type="caution">
    <text evidence="2">The sequence shown here is derived from an EMBL/GenBank/DDBJ whole genome shotgun (WGS) entry which is preliminary data.</text>
</comment>
<dbReference type="Proteomes" id="UP001605036">
    <property type="component" value="Unassembled WGS sequence"/>
</dbReference>
<accession>A0ABD1XWS5</accession>
<name>A0ABD1XWS5_9MARC</name>
<dbReference type="EMBL" id="JBHFFA010000007">
    <property type="protein sequence ID" value="KAL2611983.1"/>
    <property type="molecule type" value="Genomic_DNA"/>
</dbReference>
<evidence type="ECO:0000313" key="2">
    <source>
        <dbReference type="EMBL" id="KAL2611983.1"/>
    </source>
</evidence>
<evidence type="ECO:0000313" key="3">
    <source>
        <dbReference type="Proteomes" id="UP001605036"/>
    </source>
</evidence>
<organism evidence="2 3">
    <name type="scientific">Riccia fluitans</name>
    <dbReference type="NCBI Taxonomy" id="41844"/>
    <lineage>
        <taxon>Eukaryota</taxon>
        <taxon>Viridiplantae</taxon>
        <taxon>Streptophyta</taxon>
        <taxon>Embryophyta</taxon>
        <taxon>Marchantiophyta</taxon>
        <taxon>Marchantiopsida</taxon>
        <taxon>Marchantiidae</taxon>
        <taxon>Marchantiales</taxon>
        <taxon>Ricciaceae</taxon>
        <taxon>Riccia</taxon>
    </lineage>
</organism>
<feature type="region of interest" description="Disordered" evidence="1">
    <location>
        <begin position="1"/>
        <end position="20"/>
    </location>
</feature>
<reference evidence="2 3" key="1">
    <citation type="submission" date="2024-09" db="EMBL/GenBank/DDBJ databases">
        <title>Chromosome-scale assembly of Riccia fluitans.</title>
        <authorList>
            <person name="Paukszto L."/>
            <person name="Sawicki J."/>
            <person name="Karawczyk K."/>
            <person name="Piernik-Szablinska J."/>
            <person name="Szczecinska M."/>
            <person name="Mazdziarz M."/>
        </authorList>
    </citation>
    <scope>NUCLEOTIDE SEQUENCE [LARGE SCALE GENOMIC DNA]</scope>
    <source>
        <strain evidence="2">Rf_01</strain>
        <tissue evidence="2">Aerial parts of the thallus</tissue>
    </source>
</reference>
<gene>
    <name evidence="2" type="ORF">R1flu_023675</name>
</gene>
<keyword evidence="3" id="KW-1185">Reference proteome</keyword>
<evidence type="ECO:0000256" key="1">
    <source>
        <dbReference type="SAM" id="MobiDB-lite"/>
    </source>
</evidence>
<proteinExistence type="predicted"/>
<sequence length="83" mass="9356">MWHPEHQGMSGSRGIAPQKCSTHATNTRYLAAFMERWGMATLGHQGMALSVQRRHDNATLHNFMEHRGTVPRPQHLPMIAAVL</sequence>